<sequence length="84" mass="9514">MAIIVHPRISTKRPHIREEDVMTAFAASIRHMPRLDTDPTQWIGAGYDSNGRLLEYVGVATGADSWLIFHAMPLTTKVRRELNL</sequence>
<dbReference type="OrthoDB" id="3237719at2"/>
<gene>
    <name evidence="1" type="ORF">SAMN04488565_0970</name>
</gene>
<dbReference type="EMBL" id="FNKB01000001">
    <property type="protein sequence ID" value="SDQ15805.1"/>
    <property type="molecule type" value="Genomic_DNA"/>
</dbReference>
<dbReference type="STRING" id="1079994.SAMN04488565_0970"/>
<protein>
    <submittedName>
        <fullName evidence="1">Uncharacterized protein</fullName>
    </submittedName>
</protein>
<reference evidence="1 2" key="1">
    <citation type="submission" date="2016-10" db="EMBL/GenBank/DDBJ databases">
        <authorList>
            <person name="de Groot N.N."/>
        </authorList>
    </citation>
    <scope>NUCLEOTIDE SEQUENCE [LARGE SCALE GENOMIC DNA]</scope>
    <source>
        <strain evidence="1 2">DSM 22788</strain>
    </source>
</reference>
<name>A0A1H0YKQ7_9MICO</name>
<dbReference type="RefSeq" id="WP_010155232.1">
    <property type="nucleotide sequence ID" value="NZ_FNKB01000001.1"/>
</dbReference>
<organism evidence="1 2">
    <name type="scientific">Leucobacter chromiiresistens</name>
    <dbReference type="NCBI Taxonomy" id="1079994"/>
    <lineage>
        <taxon>Bacteria</taxon>
        <taxon>Bacillati</taxon>
        <taxon>Actinomycetota</taxon>
        <taxon>Actinomycetes</taxon>
        <taxon>Micrococcales</taxon>
        <taxon>Microbacteriaceae</taxon>
        <taxon>Leucobacter</taxon>
    </lineage>
</organism>
<dbReference type="Proteomes" id="UP000182690">
    <property type="component" value="Unassembled WGS sequence"/>
</dbReference>
<evidence type="ECO:0000313" key="1">
    <source>
        <dbReference type="EMBL" id="SDQ15805.1"/>
    </source>
</evidence>
<accession>A0A1H0YKQ7</accession>
<dbReference type="AlphaFoldDB" id="A0A1H0YKQ7"/>
<evidence type="ECO:0000313" key="2">
    <source>
        <dbReference type="Proteomes" id="UP000182690"/>
    </source>
</evidence>
<proteinExistence type="predicted"/>